<keyword evidence="3" id="KW-0804">Transcription</keyword>
<dbReference type="SUPFAM" id="SSF48498">
    <property type="entry name" value="Tetracyclin repressor-like, C-terminal domain"/>
    <property type="match status" value="1"/>
</dbReference>
<accession>A0A3M8K4H3</accession>
<dbReference type="PANTHER" id="PTHR30055">
    <property type="entry name" value="HTH-TYPE TRANSCRIPTIONAL REGULATOR RUTR"/>
    <property type="match status" value="1"/>
</dbReference>
<dbReference type="PANTHER" id="PTHR30055:SF148">
    <property type="entry name" value="TETR-FAMILY TRANSCRIPTIONAL REGULATOR"/>
    <property type="match status" value="1"/>
</dbReference>
<feature type="domain" description="HTH tetR-type" evidence="5">
    <location>
        <begin position="17"/>
        <end position="75"/>
    </location>
</feature>
<evidence type="ECO:0000256" key="1">
    <source>
        <dbReference type="ARBA" id="ARBA00023015"/>
    </source>
</evidence>
<dbReference type="GO" id="GO:0003700">
    <property type="term" value="F:DNA-binding transcription factor activity"/>
    <property type="evidence" value="ECO:0007669"/>
    <property type="project" value="TreeGrafter"/>
</dbReference>
<name>A0A3M8K4H3_9CORY</name>
<evidence type="ECO:0000256" key="2">
    <source>
        <dbReference type="ARBA" id="ARBA00023125"/>
    </source>
</evidence>
<dbReference type="InterPro" id="IPR001647">
    <property type="entry name" value="HTH_TetR"/>
</dbReference>
<keyword evidence="2 4" id="KW-0238">DNA-binding</keyword>
<dbReference type="EMBL" id="PTJO01000006">
    <property type="protein sequence ID" value="RNE48086.1"/>
    <property type="molecule type" value="Genomic_DNA"/>
</dbReference>
<dbReference type="SUPFAM" id="SSF46689">
    <property type="entry name" value="Homeodomain-like"/>
    <property type="match status" value="1"/>
</dbReference>
<dbReference type="Gene3D" id="1.10.10.60">
    <property type="entry name" value="Homeodomain-like"/>
    <property type="match status" value="1"/>
</dbReference>
<reference evidence="6 7" key="1">
    <citation type="submission" date="2018-02" db="EMBL/GenBank/DDBJ databases">
        <title>Corynebacterium alimpuense sp. nov., a marine obligate actinomycete isolated from sediments of Valparaiso bay, Chile.</title>
        <authorList>
            <person name="Claverias F."/>
            <person name="Gonzales-Siles L."/>
            <person name="Salva-Serra F."/>
            <person name="Inganaes E."/>
            <person name="Molin K."/>
            <person name="Cumsille A."/>
            <person name="Undabarrena A."/>
            <person name="Couve E."/>
            <person name="Moore E.R.B."/>
            <person name="Gomila M."/>
            <person name="Camara B."/>
        </authorList>
    </citation>
    <scope>NUCLEOTIDE SEQUENCE [LARGE SCALE GENOMIC DNA]</scope>
    <source>
        <strain evidence="6 7">CCUG 69366</strain>
    </source>
</reference>
<dbReference type="InterPro" id="IPR036271">
    <property type="entry name" value="Tet_transcr_reg_TetR-rel_C_sf"/>
</dbReference>
<keyword evidence="1" id="KW-0805">Transcription regulation</keyword>
<gene>
    <name evidence="6" type="ORF">C5L39_09395</name>
</gene>
<dbReference type="Pfam" id="PF16859">
    <property type="entry name" value="TetR_C_11"/>
    <property type="match status" value="1"/>
</dbReference>
<evidence type="ECO:0000259" key="5">
    <source>
        <dbReference type="PROSITE" id="PS50977"/>
    </source>
</evidence>
<dbReference type="Pfam" id="PF00440">
    <property type="entry name" value="TetR_N"/>
    <property type="match status" value="1"/>
</dbReference>
<feature type="DNA-binding region" description="H-T-H motif" evidence="4">
    <location>
        <begin position="38"/>
        <end position="57"/>
    </location>
</feature>
<dbReference type="RefSeq" id="WP_123048661.1">
    <property type="nucleotide sequence ID" value="NZ_PTJO01000006.1"/>
</dbReference>
<dbReference type="AlphaFoldDB" id="A0A3M8K4H3"/>
<evidence type="ECO:0000256" key="3">
    <source>
        <dbReference type="ARBA" id="ARBA00023163"/>
    </source>
</evidence>
<dbReference type="InterPro" id="IPR011075">
    <property type="entry name" value="TetR_C"/>
</dbReference>
<organism evidence="6 7">
    <name type="scientific">Corynebacterium alimapuense</name>
    <dbReference type="NCBI Taxonomy" id="1576874"/>
    <lineage>
        <taxon>Bacteria</taxon>
        <taxon>Bacillati</taxon>
        <taxon>Actinomycetota</taxon>
        <taxon>Actinomycetes</taxon>
        <taxon>Mycobacteriales</taxon>
        <taxon>Corynebacteriaceae</taxon>
        <taxon>Corynebacterium</taxon>
    </lineage>
</organism>
<protein>
    <submittedName>
        <fullName evidence="6">Transcriptional regulator</fullName>
    </submittedName>
</protein>
<dbReference type="PROSITE" id="PS50977">
    <property type="entry name" value="HTH_TETR_2"/>
    <property type="match status" value="1"/>
</dbReference>
<dbReference type="GO" id="GO:0000976">
    <property type="term" value="F:transcription cis-regulatory region binding"/>
    <property type="evidence" value="ECO:0007669"/>
    <property type="project" value="TreeGrafter"/>
</dbReference>
<proteinExistence type="predicted"/>
<comment type="caution">
    <text evidence="6">The sequence shown here is derived from an EMBL/GenBank/DDBJ whole genome shotgun (WGS) entry which is preliminary data.</text>
</comment>
<dbReference type="OrthoDB" id="4549829at2"/>
<dbReference type="InterPro" id="IPR009057">
    <property type="entry name" value="Homeodomain-like_sf"/>
</dbReference>
<dbReference type="Gene3D" id="1.10.357.10">
    <property type="entry name" value="Tetracycline Repressor, domain 2"/>
    <property type="match status" value="1"/>
</dbReference>
<evidence type="ECO:0000313" key="7">
    <source>
        <dbReference type="Proteomes" id="UP000266975"/>
    </source>
</evidence>
<evidence type="ECO:0000256" key="4">
    <source>
        <dbReference type="PROSITE-ProRule" id="PRU00335"/>
    </source>
</evidence>
<sequence>MPLIKENPLGPGRPRVQGHDERIIAAALLLIDSNQRVSISALVKESGVSRAAIYRRWPSLADLIAAALDQGRNYPKVDTTGDIKETLFTMMFTHGEESRGKTYSLRRFRKRLELSLADPDLQRAYWNSHVKKRRDNLLAALETAKRRDEIRADVNIEAALDMLLGVFYYQLVVRGSSMDDSETKQRCIDGFELVWKGMK</sequence>
<dbReference type="InterPro" id="IPR050109">
    <property type="entry name" value="HTH-type_TetR-like_transc_reg"/>
</dbReference>
<dbReference type="Proteomes" id="UP000266975">
    <property type="component" value="Unassembled WGS sequence"/>
</dbReference>
<evidence type="ECO:0000313" key="6">
    <source>
        <dbReference type="EMBL" id="RNE48086.1"/>
    </source>
</evidence>
<keyword evidence="7" id="KW-1185">Reference proteome</keyword>